<proteinExistence type="predicted"/>
<dbReference type="Pfam" id="PF14280">
    <property type="entry name" value="DUF4365"/>
    <property type="match status" value="1"/>
</dbReference>
<evidence type="ECO:0000259" key="1">
    <source>
        <dbReference type="Pfam" id="PF14280"/>
    </source>
</evidence>
<dbReference type="EMBL" id="JAJVCN010000004">
    <property type="protein sequence ID" value="MCE7009968.1"/>
    <property type="molecule type" value="Genomic_DNA"/>
</dbReference>
<reference evidence="2 3" key="1">
    <citation type="submission" date="2021-12" db="EMBL/GenBank/DDBJ databases">
        <title>Genome sequence of Kibdelosporangium philippinense ATCC 49844.</title>
        <authorList>
            <person name="Fedorov E.A."/>
            <person name="Omeragic M."/>
            <person name="Shalygina K.F."/>
            <person name="Maclea K.S."/>
        </authorList>
    </citation>
    <scope>NUCLEOTIDE SEQUENCE [LARGE SCALE GENOMIC DNA]</scope>
    <source>
        <strain evidence="2 3">ATCC 49844</strain>
    </source>
</reference>
<comment type="caution">
    <text evidence="2">The sequence shown here is derived from an EMBL/GenBank/DDBJ whole genome shotgun (WGS) entry which is preliminary data.</text>
</comment>
<name>A0ABS8ZQD7_9PSEU</name>
<evidence type="ECO:0000313" key="2">
    <source>
        <dbReference type="EMBL" id="MCE7009968.1"/>
    </source>
</evidence>
<dbReference type="InterPro" id="IPR025375">
    <property type="entry name" value="DUF4365"/>
</dbReference>
<organism evidence="2 3">
    <name type="scientific">Kibdelosporangium philippinense</name>
    <dbReference type="NCBI Taxonomy" id="211113"/>
    <lineage>
        <taxon>Bacteria</taxon>
        <taxon>Bacillati</taxon>
        <taxon>Actinomycetota</taxon>
        <taxon>Actinomycetes</taxon>
        <taxon>Pseudonocardiales</taxon>
        <taxon>Pseudonocardiaceae</taxon>
        <taxon>Kibdelosporangium</taxon>
    </lineage>
</organism>
<keyword evidence="3" id="KW-1185">Reference proteome</keyword>
<sequence>MKKQRYRGEGVVSPVGEAELNHQGRYGESYFHALATAAGAVATARKGGDDIEGTDFYVSLPREVRGVRYPKIEVQVKTASAPHLSADGSVWKFRGLDEVQFNDLAGEYQLPHFLVMIAVPSDHGDYACVTDKALELRHVGYWLSLATHQRIVDPSRKRKVTVDIPVDNRLTVESLLSMFDLDSGDVSMPAAQLHSGGTL</sequence>
<feature type="domain" description="DUF4365" evidence="1">
    <location>
        <begin position="25"/>
        <end position="178"/>
    </location>
</feature>
<accession>A0ABS8ZQD7</accession>
<dbReference type="RefSeq" id="WP_380211017.1">
    <property type="nucleotide sequence ID" value="NZ_JBHSJQ010000026.1"/>
</dbReference>
<protein>
    <submittedName>
        <fullName evidence="2">DUF4365 domain-containing protein</fullName>
    </submittedName>
</protein>
<gene>
    <name evidence="2" type="ORF">LWC34_45255</name>
</gene>
<evidence type="ECO:0000313" key="3">
    <source>
        <dbReference type="Proteomes" id="UP001521150"/>
    </source>
</evidence>
<dbReference type="Proteomes" id="UP001521150">
    <property type="component" value="Unassembled WGS sequence"/>
</dbReference>